<protein>
    <submittedName>
        <fullName evidence="2">Uncharacterized protein</fullName>
    </submittedName>
</protein>
<sequence>MARSRGRSSGAISRPAPQPAKSPSPAPQQSRPTTGGLGSVVAEGMAFGAGNAVAHRAVDSMMGPRVIQLETVTPSAANTANLDAASTLLRTISAAANFT</sequence>
<comment type="caution">
    <text evidence="2">The sequence shown here is derived from an EMBL/GenBank/DDBJ whole genome shotgun (WGS) entry which is preliminary data.</text>
</comment>
<dbReference type="OMA" id="VERTSMH"/>
<evidence type="ECO:0000256" key="1">
    <source>
        <dbReference type="SAM" id="MobiDB-lite"/>
    </source>
</evidence>
<dbReference type="Gramene" id="KVH99685">
    <property type="protein sequence ID" value="KVH99685"/>
    <property type="gene ID" value="Ccrd_022078"/>
</dbReference>
<dbReference type="AlphaFoldDB" id="A0A118K003"/>
<dbReference type="Proteomes" id="UP000243975">
    <property type="component" value="Unassembled WGS sequence"/>
</dbReference>
<feature type="compositionally biased region" description="Pro residues" evidence="1">
    <location>
        <begin position="16"/>
        <end position="26"/>
    </location>
</feature>
<dbReference type="STRING" id="59895.A0A118K003"/>
<keyword evidence="3" id="KW-1185">Reference proteome</keyword>
<gene>
    <name evidence="2" type="ORF">Ccrd_022078</name>
</gene>
<feature type="region of interest" description="Disordered" evidence="1">
    <location>
        <begin position="1"/>
        <end position="39"/>
    </location>
</feature>
<name>A0A118K003_CYNCS</name>
<reference evidence="2 3" key="1">
    <citation type="journal article" date="2016" name="Sci. Rep.">
        <title>The genome sequence of the outbreeding globe artichoke constructed de novo incorporating a phase-aware low-pass sequencing strategy of F1 progeny.</title>
        <authorList>
            <person name="Scaglione D."/>
            <person name="Reyes-Chin-Wo S."/>
            <person name="Acquadro A."/>
            <person name="Froenicke L."/>
            <person name="Portis E."/>
            <person name="Beitel C."/>
            <person name="Tirone M."/>
            <person name="Mauro R."/>
            <person name="Lo Monaco A."/>
            <person name="Mauromicale G."/>
            <person name="Faccioli P."/>
            <person name="Cattivelli L."/>
            <person name="Rieseberg L."/>
            <person name="Michelmore R."/>
            <person name="Lanteri S."/>
        </authorList>
    </citation>
    <scope>NUCLEOTIDE SEQUENCE [LARGE SCALE GENOMIC DNA]</scope>
    <source>
        <strain evidence="2">2C</strain>
    </source>
</reference>
<accession>A0A118K003</accession>
<proteinExistence type="predicted"/>
<evidence type="ECO:0000313" key="3">
    <source>
        <dbReference type="Proteomes" id="UP000243975"/>
    </source>
</evidence>
<evidence type="ECO:0000313" key="2">
    <source>
        <dbReference type="EMBL" id="KVH99685.1"/>
    </source>
</evidence>
<organism evidence="2 3">
    <name type="scientific">Cynara cardunculus var. scolymus</name>
    <name type="common">Globe artichoke</name>
    <name type="synonym">Cynara scolymus</name>
    <dbReference type="NCBI Taxonomy" id="59895"/>
    <lineage>
        <taxon>Eukaryota</taxon>
        <taxon>Viridiplantae</taxon>
        <taxon>Streptophyta</taxon>
        <taxon>Embryophyta</taxon>
        <taxon>Tracheophyta</taxon>
        <taxon>Spermatophyta</taxon>
        <taxon>Magnoliopsida</taxon>
        <taxon>eudicotyledons</taxon>
        <taxon>Gunneridae</taxon>
        <taxon>Pentapetalae</taxon>
        <taxon>asterids</taxon>
        <taxon>campanulids</taxon>
        <taxon>Asterales</taxon>
        <taxon>Asteraceae</taxon>
        <taxon>Carduoideae</taxon>
        <taxon>Cardueae</taxon>
        <taxon>Carduinae</taxon>
        <taxon>Cynara</taxon>
    </lineage>
</organism>
<dbReference type="EMBL" id="LEKV01003421">
    <property type="protein sequence ID" value="KVH99685.1"/>
    <property type="molecule type" value="Genomic_DNA"/>
</dbReference>